<dbReference type="Gene3D" id="3.40.50.150">
    <property type="entry name" value="Vaccinia Virus protein VP39"/>
    <property type="match status" value="1"/>
</dbReference>
<feature type="compositionally biased region" description="Basic and acidic residues" evidence="1">
    <location>
        <begin position="1"/>
        <end position="14"/>
    </location>
</feature>
<organism evidence="3 4">
    <name type="scientific">Actinomadura chokoriensis</name>
    <dbReference type="NCBI Taxonomy" id="454156"/>
    <lineage>
        <taxon>Bacteria</taxon>
        <taxon>Bacillati</taxon>
        <taxon>Actinomycetota</taxon>
        <taxon>Actinomycetes</taxon>
        <taxon>Streptosporangiales</taxon>
        <taxon>Thermomonosporaceae</taxon>
        <taxon>Actinomadura</taxon>
    </lineage>
</organism>
<keyword evidence="3" id="KW-0489">Methyltransferase</keyword>
<keyword evidence="3" id="KW-0808">Transferase</keyword>
<evidence type="ECO:0000313" key="4">
    <source>
        <dbReference type="Proteomes" id="UP001569904"/>
    </source>
</evidence>
<protein>
    <submittedName>
        <fullName evidence="3">Class I SAM-dependent methyltransferase</fullName>
        <ecNumber evidence="3">2.1.-.-</ecNumber>
    </submittedName>
</protein>
<evidence type="ECO:0000256" key="1">
    <source>
        <dbReference type="SAM" id="MobiDB-lite"/>
    </source>
</evidence>
<dbReference type="Pfam" id="PF13649">
    <property type="entry name" value="Methyltransf_25"/>
    <property type="match status" value="1"/>
</dbReference>
<dbReference type="CDD" id="cd02440">
    <property type="entry name" value="AdoMet_MTases"/>
    <property type="match status" value="1"/>
</dbReference>
<reference evidence="3 4" key="1">
    <citation type="submission" date="2023-11" db="EMBL/GenBank/DDBJ databases">
        <title>Actinomadura monticuli sp. nov., isolated from volcanic ash.</title>
        <authorList>
            <person name="Lee S.D."/>
            <person name="Yang H."/>
            <person name="Kim I.S."/>
        </authorList>
    </citation>
    <scope>NUCLEOTIDE SEQUENCE [LARGE SCALE GENOMIC DNA]</scope>
    <source>
        <strain evidence="3 4">DSM 45346</strain>
    </source>
</reference>
<feature type="region of interest" description="Disordered" evidence="1">
    <location>
        <begin position="1"/>
        <end position="28"/>
    </location>
</feature>
<name>A0ABV4QZY8_9ACTN</name>
<dbReference type="GO" id="GO:0032259">
    <property type="term" value="P:methylation"/>
    <property type="evidence" value="ECO:0007669"/>
    <property type="project" value="UniProtKB-KW"/>
</dbReference>
<proteinExistence type="predicted"/>
<evidence type="ECO:0000259" key="2">
    <source>
        <dbReference type="Pfam" id="PF13649"/>
    </source>
</evidence>
<dbReference type="EMBL" id="JAXCEH010000011">
    <property type="protein sequence ID" value="MFA1555739.1"/>
    <property type="molecule type" value="Genomic_DNA"/>
</dbReference>
<evidence type="ECO:0000313" key="3">
    <source>
        <dbReference type="EMBL" id="MFA1555739.1"/>
    </source>
</evidence>
<accession>A0ABV4QZY8</accession>
<dbReference type="EC" id="2.1.-.-" evidence="3"/>
<comment type="caution">
    <text evidence="3">The sequence shown here is derived from an EMBL/GenBank/DDBJ whole genome shotgun (WGS) entry which is preliminary data.</text>
</comment>
<feature type="domain" description="Methyltransferase" evidence="2">
    <location>
        <begin position="53"/>
        <end position="145"/>
    </location>
</feature>
<dbReference type="GO" id="GO:0008168">
    <property type="term" value="F:methyltransferase activity"/>
    <property type="evidence" value="ECO:0007669"/>
    <property type="project" value="UniProtKB-KW"/>
</dbReference>
<gene>
    <name evidence="3" type="ORF">SM436_18785</name>
</gene>
<dbReference type="SUPFAM" id="SSF53335">
    <property type="entry name" value="S-adenosyl-L-methionine-dependent methyltransferases"/>
    <property type="match status" value="1"/>
</dbReference>
<dbReference type="InterPro" id="IPR041698">
    <property type="entry name" value="Methyltransf_25"/>
</dbReference>
<keyword evidence="4" id="KW-1185">Reference proteome</keyword>
<dbReference type="InterPro" id="IPR029063">
    <property type="entry name" value="SAM-dependent_MTases_sf"/>
</dbReference>
<sequence length="258" mass="28862">MTPERKGVHMKGFDPRTSFGPEASKRYDVEDHRGDEDQTVAFLAGLANGRPALEFAVGTGRIALPLLRAGVQVDGIELSPDMVDRIREKPDGDRIEVTMGDMSRATTGRTYGLVYLVFNTIGNVLTQDDQVRCFENAARHLADDGVFVLECRIPTAPARPGHRFVDPEHIDVDAVGLDVCRYDPVTQILDENHVSISTEGIVFSPIRLRLANPPEFDLMARIAGLRLRERWGGWKGEPYTSISWRHISVYEHRANTPR</sequence>
<dbReference type="RefSeq" id="WP_371942466.1">
    <property type="nucleotide sequence ID" value="NZ_JAXCEH010000011.1"/>
</dbReference>
<dbReference type="Gene3D" id="2.20.25.570">
    <property type="match status" value="1"/>
</dbReference>
<dbReference type="Proteomes" id="UP001569904">
    <property type="component" value="Unassembled WGS sequence"/>
</dbReference>